<dbReference type="InterPro" id="IPR051716">
    <property type="entry name" value="Plant_RL_S/T_kinase"/>
</dbReference>
<evidence type="ECO:0000256" key="21">
    <source>
        <dbReference type="ARBA" id="ARBA00047899"/>
    </source>
</evidence>
<keyword evidence="16 23" id="KW-0067">ATP-binding</keyword>
<dbReference type="CDD" id="cd06899">
    <property type="entry name" value="lectin_legume_LecRK_Arcelin_ConA"/>
    <property type="match status" value="1"/>
</dbReference>
<evidence type="ECO:0000256" key="17">
    <source>
        <dbReference type="ARBA" id="ARBA00022989"/>
    </source>
</evidence>
<dbReference type="InterPro" id="IPR019825">
    <property type="entry name" value="Lectin_legB_Mn/Ca_BS"/>
</dbReference>
<evidence type="ECO:0000256" key="18">
    <source>
        <dbReference type="ARBA" id="ARBA00023136"/>
    </source>
</evidence>
<dbReference type="InterPro" id="IPR000719">
    <property type="entry name" value="Prot_kinase_dom"/>
</dbReference>
<dbReference type="Pfam" id="PF23598">
    <property type="entry name" value="LRR_14"/>
    <property type="match status" value="1"/>
</dbReference>
<feature type="binding site" evidence="23">
    <location>
        <position position="1356"/>
    </location>
    <ligand>
        <name>ATP</name>
        <dbReference type="ChEBI" id="CHEBI:30616"/>
    </ligand>
</feature>
<feature type="signal peptide" evidence="26">
    <location>
        <begin position="1"/>
        <end position="22"/>
    </location>
</feature>
<dbReference type="Gene3D" id="3.30.200.20">
    <property type="entry name" value="Phosphorylase Kinase, domain 1"/>
    <property type="match status" value="2"/>
</dbReference>
<dbReference type="InterPro" id="IPR032675">
    <property type="entry name" value="LRR_dom_sf"/>
</dbReference>
<dbReference type="SMART" id="SM00369">
    <property type="entry name" value="LRR_TYP"/>
    <property type="match status" value="9"/>
</dbReference>
<evidence type="ECO:0000256" key="5">
    <source>
        <dbReference type="ARBA" id="ARBA00012513"/>
    </source>
</evidence>
<feature type="chain" id="PRO_5042864140" description="non-specific serine/threonine protein kinase" evidence="26">
    <location>
        <begin position="23"/>
        <end position="1668"/>
    </location>
</feature>
<dbReference type="InterPro" id="IPR008271">
    <property type="entry name" value="Ser/Thr_kinase_AS"/>
</dbReference>
<evidence type="ECO:0000256" key="19">
    <source>
        <dbReference type="ARBA" id="ARBA00023170"/>
    </source>
</evidence>
<dbReference type="InterPro" id="IPR017441">
    <property type="entry name" value="Protein_kinase_ATP_BS"/>
</dbReference>
<dbReference type="SUPFAM" id="SSF49899">
    <property type="entry name" value="Concanavalin A-like lectins/glucanases"/>
    <property type="match status" value="1"/>
</dbReference>
<dbReference type="GO" id="GO:0005524">
    <property type="term" value="F:ATP binding"/>
    <property type="evidence" value="ECO:0007669"/>
    <property type="project" value="UniProtKB-UniRule"/>
</dbReference>
<keyword evidence="6" id="KW-1003">Cell membrane</keyword>
<comment type="catalytic activity">
    <reaction evidence="21">
        <text>L-threonyl-[protein] + ATP = O-phospho-L-threonyl-[protein] + ADP + H(+)</text>
        <dbReference type="Rhea" id="RHEA:46608"/>
        <dbReference type="Rhea" id="RHEA-COMP:11060"/>
        <dbReference type="Rhea" id="RHEA-COMP:11605"/>
        <dbReference type="ChEBI" id="CHEBI:15378"/>
        <dbReference type="ChEBI" id="CHEBI:30013"/>
        <dbReference type="ChEBI" id="CHEBI:30616"/>
        <dbReference type="ChEBI" id="CHEBI:61977"/>
        <dbReference type="ChEBI" id="CHEBI:456216"/>
        <dbReference type="EC" id="2.7.11.1"/>
    </reaction>
</comment>
<dbReference type="GO" id="GO:0005886">
    <property type="term" value="C:plasma membrane"/>
    <property type="evidence" value="ECO:0007669"/>
    <property type="project" value="UniProtKB-SubCell"/>
</dbReference>
<comment type="similarity">
    <text evidence="4">In the C-terminal section; belongs to the protein kinase superfamily. Ser/Thr protein kinase family.</text>
</comment>
<keyword evidence="15" id="KW-0418">Kinase</keyword>
<evidence type="ECO:0000256" key="1">
    <source>
        <dbReference type="ARBA" id="ARBA00004251"/>
    </source>
</evidence>
<dbReference type="PROSITE" id="PS00107">
    <property type="entry name" value="PROTEIN_KINASE_ATP"/>
    <property type="match status" value="2"/>
</dbReference>
<dbReference type="InterPro" id="IPR013320">
    <property type="entry name" value="ConA-like_dom_sf"/>
</dbReference>
<keyword evidence="29" id="KW-1185">Reference proteome</keyword>
<keyword evidence="19" id="KW-0675">Receptor</keyword>
<comment type="catalytic activity">
    <reaction evidence="22">
        <text>L-seryl-[protein] + ATP = O-phospho-L-seryl-[protein] + ADP + H(+)</text>
        <dbReference type="Rhea" id="RHEA:17989"/>
        <dbReference type="Rhea" id="RHEA-COMP:9863"/>
        <dbReference type="Rhea" id="RHEA-COMP:11604"/>
        <dbReference type="ChEBI" id="CHEBI:15378"/>
        <dbReference type="ChEBI" id="CHEBI:29999"/>
        <dbReference type="ChEBI" id="CHEBI:30616"/>
        <dbReference type="ChEBI" id="CHEBI:83421"/>
        <dbReference type="ChEBI" id="CHEBI:456216"/>
        <dbReference type="EC" id="2.7.11.1"/>
    </reaction>
</comment>
<evidence type="ECO:0000256" key="12">
    <source>
        <dbReference type="ARBA" id="ARBA00022734"/>
    </source>
</evidence>
<dbReference type="FunFam" id="3.80.10.10:FF:000041">
    <property type="entry name" value="LRR receptor-like serine/threonine-protein kinase ERECTA"/>
    <property type="match status" value="1"/>
</dbReference>
<evidence type="ECO:0000256" key="13">
    <source>
        <dbReference type="ARBA" id="ARBA00022737"/>
    </source>
</evidence>
<keyword evidence="11 26" id="KW-0732">Signal</keyword>
<evidence type="ECO:0000313" key="28">
    <source>
        <dbReference type="EMBL" id="KAK4753027.1"/>
    </source>
</evidence>
<dbReference type="InterPro" id="IPR055414">
    <property type="entry name" value="LRR_R13L4/SHOC2-like"/>
</dbReference>
<dbReference type="InterPro" id="IPR001220">
    <property type="entry name" value="Legume_lectin_dom"/>
</dbReference>
<evidence type="ECO:0000256" key="2">
    <source>
        <dbReference type="ARBA" id="ARBA00008536"/>
    </source>
</evidence>
<dbReference type="Pfam" id="PF00560">
    <property type="entry name" value="LRR_1"/>
    <property type="match status" value="4"/>
</dbReference>
<dbReference type="Pfam" id="PF07714">
    <property type="entry name" value="PK_Tyr_Ser-Thr"/>
    <property type="match status" value="1"/>
</dbReference>
<evidence type="ECO:0000256" key="8">
    <source>
        <dbReference type="ARBA" id="ARBA00022614"/>
    </source>
</evidence>
<dbReference type="FunFam" id="3.80.10.10:FF:000299">
    <property type="entry name" value="Piriformospora indica-insensitive protein 2"/>
    <property type="match status" value="1"/>
</dbReference>
<accession>A0AAN7JU22</accession>
<keyword evidence="7" id="KW-0723">Serine/threonine-protein kinase</keyword>
<dbReference type="EC" id="2.7.11.1" evidence="5"/>
<dbReference type="PANTHER" id="PTHR48053">
    <property type="entry name" value="LEUCINE RICH REPEAT FAMILY PROTEIN, EXPRESSED"/>
    <property type="match status" value="1"/>
</dbReference>
<dbReference type="Pfam" id="PF13855">
    <property type="entry name" value="LRR_8"/>
    <property type="match status" value="2"/>
</dbReference>
<proteinExistence type="inferred from homology"/>
<dbReference type="InterPro" id="IPR001611">
    <property type="entry name" value="Leu-rich_rpt"/>
</dbReference>
<dbReference type="FunFam" id="3.30.200.20:FF:000423">
    <property type="entry name" value="L-type lectin-domain containing receptor kinase S.1"/>
    <property type="match status" value="1"/>
</dbReference>
<dbReference type="EMBL" id="JAXIOK010000016">
    <property type="protein sequence ID" value="KAK4753027.1"/>
    <property type="molecule type" value="Genomic_DNA"/>
</dbReference>
<reference evidence="28 29" key="1">
    <citation type="journal article" date="2023" name="Hortic Res">
        <title>Pangenome of water caltrop reveals structural variations and asymmetric subgenome divergence after allopolyploidization.</title>
        <authorList>
            <person name="Zhang X."/>
            <person name="Chen Y."/>
            <person name="Wang L."/>
            <person name="Yuan Y."/>
            <person name="Fang M."/>
            <person name="Shi L."/>
            <person name="Lu R."/>
            <person name="Comes H.P."/>
            <person name="Ma Y."/>
            <person name="Chen Y."/>
            <person name="Huang G."/>
            <person name="Zhou Y."/>
            <person name="Zheng Z."/>
            <person name="Qiu Y."/>
        </authorList>
    </citation>
    <scope>NUCLEOTIDE SEQUENCE [LARGE SCALE GENOMIC DNA]</scope>
    <source>
        <tissue evidence="28">Roots</tissue>
    </source>
</reference>
<comment type="similarity">
    <text evidence="3">Belongs to the RLP family.</text>
</comment>
<dbReference type="Pfam" id="PF00069">
    <property type="entry name" value="Pkinase"/>
    <property type="match status" value="1"/>
</dbReference>
<dbReference type="Gene3D" id="2.60.120.200">
    <property type="match status" value="1"/>
</dbReference>
<evidence type="ECO:0000256" key="11">
    <source>
        <dbReference type="ARBA" id="ARBA00022729"/>
    </source>
</evidence>
<evidence type="ECO:0000256" key="7">
    <source>
        <dbReference type="ARBA" id="ARBA00022527"/>
    </source>
</evidence>
<evidence type="ECO:0000256" key="25">
    <source>
        <dbReference type="SAM" id="Phobius"/>
    </source>
</evidence>
<dbReference type="PROSITE" id="PS50011">
    <property type="entry name" value="PROTEIN_KINASE_DOM"/>
    <property type="match status" value="2"/>
</dbReference>
<evidence type="ECO:0000256" key="4">
    <source>
        <dbReference type="ARBA" id="ARBA00010217"/>
    </source>
</evidence>
<keyword evidence="12" id="KW-0430">Lectin</keyword>
<keyword evidence="17 25" id="KW-1133">Transmembrane helix</keyword>
<dbReference type="FunFam" id="1.10.510.10:FF:000276">
    <property type="entry name" value="LRR receptor-like serine/threonine-protein kinase RCH1"/>
    <property type="match status" value="1"/>
</dbReference>
<evidence type="ECO:0000256" key="15">
    <source>
        <dbReference type="ARBA" id="ARBA00022777"/>
    </source>
</evidence>
<dbReference type="CDD" id="cd14066">
    <property type="entry name" value="STKc_IRAK"/>
    <property type="match status" value="1"/>
</dbReference>
<dbReference type="GO" id="GO:0042742">
    <property type="term" value="P:defense response to bacterium"/>
    <property type="evidence" value="ECO:0007669"/>
    <property type="project" value="UniProtKB-ARBA"/>
</dbReference>
<evidence type="ECO:0000313" key="29">
    <source>
        <dbReference type="Proteomes" id="UP001345219"/>
    </source>
</evidence>
<dbReference type="SMART" id="SM00220">
    <property type="entry name" value="S_TKc"/>
    <property type="match status" value="2"/>
</dbReference>
<dbReference type="Gene3D" id="1.10.510.10">
    <property type="entry name" value="Transferase(Phosphotransferase) domain 1"/>
    <property type="match status" value="2"/>
</dbReference>
<keyword evidence="14 23" id="KW-0547">Nucleotide-binding</keyword>
<organism evidence="28 29">
    <name type="scientific">Trapa incisa</name>
    <dbReference type="NCBI Taxonomy" id="236973"/>
    <lineage>
        <taxon>Eukaryota</taxon>
        <taxon>Viridiplantae</taxon>
        <taxon>Streptophyta</taxon>
        <taxon>Embryophyta</taxon>
        <taxon>Tracheophyta</taxon>
        <taxon>Spermatophyta</taxon>
        <taxon>Magnoliopsida</taxon>
        <taxon>eudicotyledons</taxon>
        <taxon>Gunneridae</taxon>
        <taxon>Pentapetalae</taxon>
        <taxon>rosids</taxon>
        <taxon>malvids</taxon>
        <taxon>Myrtales</taxon>
        <taxon>Lythraceae</taxon>
        <taxon>Trapa</taxon>
    </lineage>
</organism>
<evidence type="ECO:0000256" key="23">
    <source>
        <dbReference type="PROSITE-ProRule" id="PRU10141"/>
    </source>
</evidence>
<dbReference type="Pfam" id="PF00139">
    <property type="entry name" value="Lectin_legB"/>
    <property type="match status" value="1"/>
</dbReference>
<evidence type="ECO:0000256" key="14">
    <source>
        <dbReference type="ARBA" id="ARBA00022741"/>
    </source>
</evidence>
<dbReference type="FunFam" id="3.80.10.10:FF:000270">
    <property type="entry name" value="Putative LRR receptor-like serine/threonine-protein kinase"/>
    <property type="match status" value="1"/>
</dbReference>
<evidence type="ECO:0000256" key="16">
    <source>
        <dbReference type="ARBA" id="ARBA00022840"/>
    </source>
</evidence>
<comment type="caution">
    <text evidence="28">The sequence shown here is derived from an EMBL/GenBank/DDBJ whole genome shotgun (WGS) entry which is preliminary data.</text>
</comment>
<dbReference type="SUPFAM" id="SSF56112">
    <property type="entry name" value="Protein kinase-like (PK-like)"/>
    <property type="match status" value="2"/>
</dbReference>
<evidence type="ECO:0000259" key="27">
    <source>
        <dbReference type="PROSITE" id="PS50011"/>
    </source>
</evidence>
<dbReference type="PANTHER" id="PTHR48053:SF161">
    <property type="entry name" value="PROTEIN KINASE DOMAIN-CONTAINING PROTEIN"/>
    <property type="match status" value="1"/>
</dbReference>
<keyword evidence="13" id="KW-0677">Repeat</keyword>
<dbReference type="SUPFAM" id="SSF52058">
    <property type="entry name" value="L domain-like"/>
    <property type="match status" value="1"/>
</dbReference>
<keyword evidence="10 25" id="KW-0812">Transmembrane</keyword>
<dbReference type="FunFam" id="1.10.510.10:FF:000108">
    <property type="entry name" value="L-type lectin-domain containing receptor kinase S.4"/>
    <property type="match status" value="1"/>
</dbReference>
<gene>
    <name evidence="28" type="ORF">SAY87_021825</name>
</gene>
<comment type="similarity">
    <text evidence="2">In the N-terminal section; belongs to the leguminous lectin family.</text>
</comment>
<evidence type="ECO:0000256" key="9">
    <source>
        <dbReference type="ARBA" id="ARBA00022679"/>
    </source>
</evidence>
<dbReference type="FunFam" id="3.80.10.10:FF:000438">
    <property type="entry name" value="Putative LRR receptor-like serine/threonine-protein kinase At4g26540 family"/>
    <property type="match status" value="1"/>
</dbReference>
<evidence type="ECO:0000256" key="20">
    <source>
        <dbReference type="ARBA" id="ARBA00023180"/>
    </source>
</evidence>
<feature type="transmembrane region" description="Helical" evidence="25">
    <location>
        <begin position="1258"/>
        <end position="1279"/>
    </location>
</feature>
<dbReference type="PROSITE" id="PS00307">
    <property type="entry name" value="LECTIN_LEGUME_BETA"/>
    <property type="match status" value="1"/>
</dbReference>
<protein>
    <recommendedName>
        <fullName evidence="5">non-specific serine/threonine protein kinase</fullName>
        <ecNumber evidence="5">2.7.11.1</ecNumber>
    </recommendedName>
</protein>
<dbReference type="InterPro" id="IPR001245">
    <property type="entry name" value="Ser-Thr/Tyr_kinase_cat_dom"/>
</dbReference>
<dbReference type="GO" id="GO:0002229">
    <property type="term" value="P:defense response to oomycetes"/>
    <property type="evidence" value="ECO:0007669"/>
    <property type="project" value="UniProtKB-ARBA"/>
</dbReference>
<dbReference type="SUPFAM" id="SSF52047">
    <property type="entry name" value="RNI-like"/>
    <property type="match status" value="1"/>
</dbReference>
<feature type="binding site" evidence="23">
    <location>
        <position position="382"/>
    </location>
    <ligand>
        <name>ATP</name>
        <dbReference type="ChEBI" id="CHEBI:30616"/>
    </ligand>
</feature>
<feature type="domain" description="Protein kinase" evidence="27">
    <location>
        <begin position="1328"/>
        <end position="1609"/>
    </location>
</feature>
<keyword evidence="8" id="KW-0433">Leucine-rich repeat</keyword>
<dbReference type="InterPro" id="IPR003591">
    <property type="entry name" value="Leu-rich_rpt_typical-subtyp"/>
</dbReference>
<feature type="region of interest" description="Disordered" evidence="24">
    <location>
        <begin position="1609"/>
        <end position="1635"/>
    </location>
</feature>
<sequence length="1668" mass="181668">MRLLLLSPVIHLLLFLIRPSLAVDFLFNSFAGADNVSDVLLINDARVQSSVVRLSNDSVEWSYGRAFFPSRITMRGAAQTNSTALTSFRTQFVFSILPQIDTSPGFGLAFVLSNSTSPPGAIASQYFGLFSSKAFPPAFPLLAVEFDTGRNQELKDPDNNHVGIDLNNIESVITQPAGYYNSSGDFVPFRMRTGQNVHAWIEFDGINLEINVTIAPLGVSRPSRPLISYRDPNISKYVSDEMYVGFSASKTNWIEAQRVLAWSFSDVGAAHEINTTNLPVFLPESSSSRLFAGAIVGISIACLIFVLIVASACYWCWWRKKKAEQQVDEIEDWELEYWPHRFSYDDLVQATDGFSDERLLGSGGFGKVYKATLANNSEVAVKCVNHNSKQGLREFMAEISSMGRLQHKNLVQMKGWCRRGNELMLIYDYMPNGSLNRWIFDNPEKPLEWEHRRKILTDVAEGLNYLHHGWDQVVIHRDIKSSNVLLDSDMRGRLGDFGLAKLYQHGEVPNTTRVVGTLGYLAPELVKVAVPSEASDVYSFGVVLLEVVCGRRPIELSANEDETVLVDWVRNLYSKGTIGEAVDERINGECSMEEVEVVLKLGLACCHPDPTRRPNMKDILALLLGRIWEVDLIGAVPANLSSLSATLERLVLSGTNLTGPIPPEIGTLTELTYLDLSDNALSGPIPAELCLLPKLQKLYLSSNRLEGAIPAEVGNLTALTWLVLLDNQLSGEVPTTVGRLGSLQVMRAGGNKNLQGPLPQEIGNCSSLVMLGLAETSVSGFLPASLGRLKKLETLAIYTALLSGQIPPELGDCSSLQSIYLYENSLTGSIPSLLGNLVNLQSLLLWQNSLVGTIPPELSNCRQLALIDISMNSLTGSIPESFGNLTFLQELQLSVNQISGRIPSQLGNCRDITHIELDNNQITGSIPSELGNLPNLTLLFLWQNKLQGMIPHSLSQCQNLQAMDLSQNSLMGPIPSGIFRLKKLNKLLLLSNSISGGIPPEIGQCESLIRFRASQNELTGEIPPEISNLTNMNFLDLASNRFAGVIPEEITKCQNLTFLDLHSNSLTGNLPAGLNRLAYLQFVDFSDNRLEGPLSPSLGSLTSLTKLVLSKNRFSGPIPSQLGSCSKLQLLDLSSNQLSGEIPASMGSIPALEIALNLSCNRLSGDIPGSLAGLDRLGILDISYNQLSGDLKVIADMQNLVVLNISHNNFSGRVPDTPFFSKIPLSVLAGNPSLCFSGSACGSIGHRGSVGRTSAARVAMIVLLCAACLLLLAALFIILGPKWRGTPLLGFLGGPDRSDCCDSDMGPPWEVTLYQKLDLSIVDVTRSLTSPNVVGRGQTGVVYRVTMPSGLTVAVKRFHSSEKASAAAFSSEIATLAMIRHRNIARLLGWGANRKSKLLFYDYLPNGTLGGLLHEGDGGPTVGWETRFKIALGVAEGLAYLHHDCVPPILHRDVKAHNILLGEQYEPCLADFGLARLVEDDHSSFSAPQLAGSCGYMAPEYACMLKITEKSDVYSFGVVLLEIITGKRPVDASFPDGQHVIQWVRDYLKSKRDPVEILDSKLQGHPDTQIQEMLQALGIALLCSSNRADDRPTMKDVVALLKEIRHEPTAGLEANKPPNHAQKKAEVPSSYSSSSVTPSQLLLLQGSPQSSLAYSSSSAGYPPARLSQ</sequence>
<evidence type="ECO:0000256" key="3">
    <source>
        <dbReference type="ARBA" id="ARBA00009592"/>
    </source>
</evidence>
<comment type="subcellular location">
    <subcellularLocation>
        <location evidence="1">Cell membrane</location>
        <topology evidence="1">Single-pass type I membrane protein</topology>
    </subcellularLocation>
</comment>
<feature type="domain" description="Protein kinase" evidence="27">
    <location>
        <begin position="354"/>
        <end position="629"/>
    </location>
</feature>
<keyword evidence="9" id="KW-0808">Transferase</keyword>
<evidence type="ECO:0000256" key="24">
    <source>
        <dbReference type="SAM" id="MobiDB-lite"/>
    </source>
</evidence>
<dbReference type="InterPro" id="IPR011009">
    <property type="entry name" value="Kinase-like_dom_sf"/>
</dbReference>
<dbReference type="FunFam" id="3.80.10.10:FF:000393">
    <property type="entry name" value="LRR receptor-like serine/threonine-protein kinase RCH1"/>
    <property type="match status" value="1"/>
</dbReference>
<feature type="transmembrane region" description="Helical" evidence="25">
    <location>
        <begin position="290"/>
        <end position="317"/>
    </location>
</feature>
<keyword evidence="18 25" id="KW-0472">Membrane</keyword>
<evidence type="ECO:0000256" key="26">
    <source>
        <dbReference type="SAM" id="SignalP"/>
    </source>
</evidence>
<dbReference type="GO" id="GO:0030246">
    <property type="term" value="F:carbohydrate binding"/>
    <property type="evidence" value="ECO:0007669"/>
    <property type="project" value="UniProtKB-KW"/>
</dbReference>
<dbReference type="GO" id="GO:0004674">
    <property type="term" value="F:protein serine/threonine kinase activity"/>
    <property type="evidence" value="ECO:0007669"/>
    <property type="project" value="UniProtKB-KW"/>
</dbReference>
<dbReference type="FunFam" id="2.60.120.200:FF:000086">
    <property type="entry name" value="L-type lectin-domain containing receptor kinase S.4"/>
    <property type="match status" value="1"/>
</dbReference>
<evidence type="ECO:0000256" key="6">
    <source>
        <dbReference type="ARBA" id="ARBA00022475"/>
    </source>
</evidence>
<dbReference type="Proteomes" id="UP001345219">
    <property type="component" value="Chromosome 16"/>
</dbReference>
<dbReference type="Gene3D" id="3.80.10.10">
    <property type="entry name" value="Ribonuclease Inhibitor"/>
    <property type="match status" value="3"/>
</dbReference>
<dbReference type="GO" id="GO:0001653">
    <property type="term" value="F:peptide receptor activity"/>
    <property type="evidence" value="ECO:0007669"/>
    <property type="project" value="UniProtKB-ARBA"/>
</dbReference>
<keyword evidence="20" id="KW-0325">Glycoprotein</keyword>
<evidence type="ECO:0000256" key="22">
    <source>
        <dbReference type="ARBA" id="ARBA00048679"/>
    </source>
</evidence>
<name>A0AAN7JU22_9MYRT</name>
<dbReference type="PROSITE" id="PS00108">
    <property type="entry name" value="PROTEIN_KINASE_ST"/>
    <property type="match status" value="2"/>
</dbReference>
<evidence type="ECO:0000256" key="10">
    <source>
        <dbReference type="ARBA" id="ARBA00022692"/>
    </source>
</evidence>